<name>I6UTP1_9MONO</name>
<evidence type="ECO:0000256" key="2">
    <source>
        <dbReference type="ARBA" id="ARBA00017678"/>
    </source>
</evidence>
<reference evidence="7 8" key="1">
    <citation type="journal article" date="2012" name="J. Virol.">
        <title>Complete genome sequence of a novel avian paramyxovirus.</title>
        <authorList>
            <person name="Briand F.-X."/>
            <person name="Henry A."/>
            <person name="Massin P."/>
            <person name="Jestin V."/>
        </authorList>
    </citation>
    <scope>NUCLEOTIDE SEQUENCE [LARGE SCALE GENOMIC DNA]</scope>
    <source>
        <strain evidence="7">Common_snipe/France/100212/2010</strain>
    </source>
</reference>
<dbReference type="InterPro" id="IPR000982">
    <property type="entry name" value="Matrix_Paramyxo_N"/>
</dbReference>
<evidence type="ECO:0000313" key="7">
    <source>
        <dbReference type="EMBL" id="AFN06856.1"/>
    </source>
</evidence>
<dbReference type="RefSeq" id="YP_009094480.1">
    <property type="nucleotide sequence ID" value="NC_025407.1"/>
</dbReference>
<sequence length="371" mass="41351">MSLDHPTEKINLPIPTGHPDLELLAFPIIVERGQDGQKTLQRQYRIGSVGDIFGSKETGLFLTCYGFIEESYTSTIQGKSRFFSEHQGGHPKIVTAALLPLGCVNPREDIDRLIEDSYTLKVLISKNVDSKERVVFKFVNKPAALSANKLLINGGVILDAEAFVKCPSKLTTNMEYSFRVVFVSVTRLDQTKLYRVNESISKIRNPHLIAVNLEVKILLHLTPDNPQLKFLIKHEKGGVGSVWIHLCNFAKKNMKGTLRSIQDVTEKVKRMALAVSLEDLWGPTVIVRANGTMSKYALGFFSTSKTACHPIYKLAPEIAKIMWSCSSEIIEANIIVQGSMKNDILTGSDLEIPSTSKIVNSGHKQFFSFKK</sequence>
<accession>I6UTP1</accession>
<evidence type="ECO:0000313" key="8">
    <source>
        <dbReference type="Proteomes" id="UP000114585"/>
    </source>
</evidence>
<dbReference type="InterPro" id="IPR042540">
    <property type="entry name" value="Matrix_N"/>
</dbReference>
<keyword evidence="4" id="KW-0468">Viral matrix protein</keyword>
<keyword evidence="8" id="KW-1185">Reference proteome</keyword>
<feature type="domain" description="Matrix protein C-terminal Paramyxoviridae" evidence="6">
    <location>
        <begin position="194"/>
        <end position="352"/>
    </location>
</feature>
<comment type="subcellular location">
    <subcellularLocation>
        <location evidence="1">Virion</location>
    </subcellularLocation>
</comment>
<evidence type="ECO:0000256" key="4">
    <source>
        <dbReference type="ARBA" id="ARBA00023311"/>
    </source>
</evidence>
<dbReference type="GO" id="GO:0039660">
    <property type="term" value="F:structural constituent of virion"/>
    <property type="evidence" value="ECO:0007669"/>
    <property type="project" value="UniProtKB-KW"/>
</dbReference>
<evidence type="ECO:0000256" key="1">
    <source>
        <dbReference type="ARBA" id="ARBA00004328"/>
    </source>
</evidence>
<dbReference type="KEGG" id="vg:21011928"/>
<protein>
    <recommendedName>
        <fullName evidence="2">Matrix protein</fullName>
    </recommendedName>
</protein>
<organism evidence="7 8">
    <name type="scientific">avian paramyxovirus 11</name>
    <dbReference type="NCBI Taxonomy" id="2560310"/>
    <lineage>
        <taxon>Viruses</taxon>
        <taxon>Riboviria</taxon>
        <taxon>Orthornavirae</taxon>
        <taxon>Negarnaviricota</taxon>
        <taxon>Haploviricotina</taxon>
        <taxon>Monjiviricetes</taxon>
        <taxon>Mononegavirales</taxon>
        <taxon>Paramyxoviridae</taxon>
        <taxon>Avulavirinae</taxon>
        <taxon>Metaavulavirus</taxon>
        <taxon>Metaavulavirus galliense</taxon>
    </lineage>
</organism>
<dbReference type="Proteomes" id="UP000114585">
    <property type="component" value="Segment"/>
</dbReference>
<dbReference type="Pfam" id="PF23765">
    <property type="entry name" value="Matrix_Paramyxo_C"/>
    <property type="match status" value="1"/>
</dbReference>
<feature type="domain" description="Matrix protein N-terminal" evidence="5">
    <location>
        <begin position="20"/>
        <end position="189"/>
    </location>
</feature>
<evidence type="ECO:0000259" key="6">
    <source>
        <dbReference type="Pfam" id="PF23765"/>
    </source>
</evidence>
<dbReference type="Gene3D" id="2.70.20.60">
    <property type="entry name" value="Viral matrix protein, C-terminal domain"/>
    <property type="match status" value="1"/>
</dbReference>
<dbReference type="EMBL" id="JQ886184">
    <property type="protein sequence ID" value="AFN06856.1"/>
    <property type="molecule type" value="Viral_cRNA"/>
</dbReference>
<dbReference type="Pfam" id="PF00661">
    <property type="entry name" value="Matrix_Paramyxo_N"/>
    <property type="match status" value="1"/>
</dbReference>
<dbReference type="Gene3D" id="2.70.20.50">
    <property type="entry name" value="Viral matrix protein, N-terminal domain"/>
    <property type="match status" value="1"/>
</dbReference>
<dbReference type="InterPro" id="IPR042539">
    <property type="entry name" value="Matrix_C"/>
</dbReference>
<evidence type="ECO:0000259" key="5">
    <source>
        <dbReference type="Pfam" id="PF00661"/>
    </source>
</evidence>
<dbReference type="InterPro" id="IPR055413">
    <property type="entry name" value="Matrix_Paramyxo_C"/>
</dbReference>
<keyword evidence="3" id="KW-0946">Virion</keyword>
<dbReference type="GeneID" id="21011928"/>
<proteinExistence type="predicted"/>
<evidence type="ECO:0000256" key="3">
    <source>
        <dbReference type="ARBA" id="ARBA00022844"/>
    </source>
</evidence>
<dbReference type="OrthoDB" id="3682at10239"/>
<dbReference type="GO" id="GO:0044423">
    <property type="term" value="C:virion component"/>
    <property type="evidence" value="ECO:0007669"/>
    <property type="project" value="UniProtKB-KW"/>
</dbReference>
<dbReference type="GO" id="GO:0019068">
    <property type="term" value="P:virion assembly"/>
    <property type="evidence" value="ECO:0007669"/>
    <property type="project" value="InterPro"/>
</dbReference>